<feature type="compositionally biased region" description="Low complexity" evidence="1">
    <location>
        <begin position="29"/>
        <end position="48"/>
    </location>
</feature>
<organism evidence="2">
    <name type="scientific">Pectinophora gossypiella</name>
    <name type="common">Cotton pink bollworm</name>
    <name type="synonym">Depressaria gossypiella</name>
    <dbReference type="NCBI Taxonomy" id="13191"/>
    <lineage>
        <taxon>Eukaryota</taxon>
        <taxon>Metazoa</taxon>
        <taxon>Ecdysozoa</taxon>
        <taxon>Arthropoda</taxon>
        <taxon>Hexapoda</taxon>
        <taxon>Insecta</taxon>
        <taxon>Pterygota</taxon>
        <taxon>Neoptera</taxon>
        <taxon>Endopterygota</taxon>
        <taxon>Lepidoptera</taxon>
        <taxon>Glossata</taxon>
        <taxon>Ditrysia</taxon>
        <taxon>Gelechioidea</taxon>
        <taxon>Gelechiidae</taxon>
        <taxon>Apatetrinae</taxon>
        <taxon>Pectinophora</taxon>
    </lineage>
</organism>
<feature type="region of interest" description="Disordered" evidence="1">
    <location>
        <begin position="1"/>
        <end position="72"/>
    </location>
</feature>
<evidence type="ECO:0000256" key="1">
    <source>
        <dbReference type="SAM" id="MobiDB-lite"/>
    </source>
</evidence>
<accession>A0A1E1WF40</accession>
<feature type="region of interest" description="Disordered" evidence="1">
    <location>
        <begin position="85"/>
        <end position="120"/>
    </location>
</feature>
<feature type="compositionally biased region" description="Basic residues" evidence="1">
    <location>
        <begin position="51"/>
        <end position="63"/>
    </location>
</feature>
<name>A0A1E1WF40_PECGO</name>
<dbReference type="AlphaFoldDB" id="A0A1E1WF40"/>
<feature type="compositionally biased region" description="Basic and acidic residues" evidence="1">
    <location>
        <begin position="11"/>
        <end position="20"/>
    </location>
</feature>
<evidence type="ECO:0000313" key="3">
    <source>
        <dbReference type="EMBL" id="JAT89918.1"/>
    </source>
</evidence>
<dbReference type="EMBL" id="GDQN01005489">
    <property type="protein sequence ID" value="JAT85565.1"/>
    <property type="molecule type" value="Transcribed_RNA"/>
</dbReference>
<sequence length="120" mass="13552">MDNVQPSTSKQNDKEEVKQRESRKRKVTRSSSSSSSSSSSTSSASSTSSEKKRRRRKQKRKRGQGNSKLDKLIHEVNALKNQLYRPFSTSSVRDPETDDEYVDPNISGGLFNRETPEEGV</sequence>
<gene>
    <name evidence="2" type="ORF">g.10286</name>
    <name evidence="3" type="ORF">g.10287</name>
</gene>
<reference evidence="2" key="1">
    <citation type="submission" date="2015-09" db="EMBL/GenBank/DDBJ databases">
        <title>De novo assembly of Pectinophora gossypiella (Pink Bollworm) gut transcriptome.</title>
        <authorList>
            <person name="Tassone E.E."/>
        </authorList>
    </citation>
    <scope>NUCLEOTIDE SEQUENCE</scope>
</reference>
<feature type="non-terminal residue" evidence="2">
    <location>
        <position position="120"/>
    </location>
</feature>
<protein>
    <submittedName>
        <fullName evidence="2">Uncharacterized protein</fullName>
    </submittedName>
</protein>
<feature type="compositionally biased region" description="Polar residues" evidence="1">
    <location>
        <begin position="1"/>
        <end position="10"/>
    </location>
</feature>
<proteinExistence type="predicted"/>
<dbReference type="EMBL" id="GDQN01001136">
    <property type="protein sequence ID" value="JAT89918.1"/>
    <property type="molecule type" value="Transcribed_RNA"/>
</dbReference>
<evidence type="ECO:0000313" key="2">
    <source>
        <dbReference type="EMBL" id="JAT85565.1"/>
    </source>
</evidence>